<keyword evidence="3" id="KW-1185">Reference proteome</keyword>
<feature type="transmembrane region" description="Helical" evidence="1">
    <location>
        <begin position="74"/>
        <end position="93"/>
    </location>
</feature>
<organism evidence="2 3">
    <name type="scientific">Paenimyroides baculatum</name>
    <dbReference type="NCBI Taxonomy" id="2608000"/>
    <lineage>
        <taxon>Bacteria</taxon>
        <taxon>Pseudomonadati</taxon>
        <taxon>Bacteroidota</taxon>
        <taxon>Flavobacteriia</taxon>
        <taxon>Flavobacteriales</taxon>
        <taxon>Flavobacteriaceae</taxon>
        <taxon>Paenimyroides</taxon>
    </lineage>
</organism>
<evidence type="ECO:0000313" key="2">
    <source>
        <dbReference type="EMBL" id="KAA5531729.1"/>
    </source>
</evidence>
<comment type="caution">
    <text evidence="2">The sequence shown here is derived from an EMBL/GenBank/DDBJ whole genome shotgun (WGS) entry which is preliminary data.</text>
</comment>
<dbReference type="Proteomes" id="UP000325141">
    <property type="component" value="Unassembled WGS sequence"/>
</dbReference>
<protein>
    <recommendedName>
        <fullName evidence="4">Glucosyl transferase GtrII</fullName>
    </recommendedName>
</protein>
<keyword evidence="1" id="KW-0472">Membrane</keyword>
<feature type="transmembrane region" description="Helical" evidence="1">
    <location>
        <begin position="157"/>
        <end position="182"/>
    </location>
</feature>
<feature type="transmembrane region" description="Helical" evidence="1">
    <location>
        <begin position="292"/>
        <end position="312"/>
    </location>
</feature>
<evidence type="ECO:0000256" key="1">
    <source>
        <dbReference type="SAM" id="Phobius"/>
    </source>
</evidence>
<dbReference type="Pfam" id="PF14264">
    <property type="entry name" value="Glucos_trans_II"/>
    <property type="match status" value="1"/>
</dbReference>
<feature type="transmembrane region" description="Helical" evidence="1">
    <location>
        <begin position="318"/>
        <end position="336"/>
    </location>
</feature>
<reference evidence="2 3" key="1">
    <citation type="submission" date="2019-09" db="EMBL/GenBank/DDBJ databases">
        <title>Genome sequence and assembly of Flavobacterium sp.</title>
        <authorList>
            <person name="Chhetri G."/>
        </authorList>
    </citation>
    <scope>NUCLEOTIDE SEQUENCE [LARGE SCALE GENOMIC DNA]</scope>
    <source>
        <strain evidence="2 3">SNL9</strain>
    </source>
</reference>
<keyword evidence="1" id="KW-1133">Transmembrane helix</keyword>
<dbReference type="InterPro" id="IPR025686">
    <property type="entry name" value="Glucos_trans_II"/>
</dbReference>
<feature type="transmembrane region" description="Helical" evidence="1">
    <location>
        <begin position="261"/>
        <end position="280"/>
    </location>
</feature>
<keyword evidence="1" id="KW-0812">Transmembrane</keyword>
<proteinExistence type="predicted"/>
<sequence>MKIEELNKLLQDKKALTLTLILSVVYVLPLLIANVYYSDDHSRILYGHGWNHDARFVNNWITKITSFSNYAFSLYPYSLTMSVLILGFAGYLLCEMWGIEKGKKIKWTSLLILISPFYLSNLPYRYDILFMSLSIFLMIIPFIFFNNKKCFIAISSVCFFLTLGLFQPSISIFFSVGIIYLYNCFEKNELKNLFLNAFFMILSFIIGFTFYHLTKTLLNLGVNDSRMQLVFSEPNVKDLLIEKLLTFYDICLLLYDTGYYYVILIALISLPIVSAIDLFLKKKSFFYTVKILIGRIVLVLTSILLILGPNLFIKAEYLPLRALPGFGVFMFTMVYFSKNFKGIYFKVFRVLIILNTIFCFNLMAQTSNALQFQKEYQEMFVYDLNAVVRTYDIKKIMYKGDINYARKSYRILEQFPFVKTIVLKEIGQNAWFSKDVISFSGLQENIEFVAFNEQIKNPELVFKSYVYNLYKIEDGFFMVEFN</sequence>
<feature type="transmembrane region" description="Helical" evidence="1">
    <location>
        <begin position="194"/>
        <end position="214"/>
    </location>
</feature>
<feature type="transmembrane region" description="Helical" evidence="1">
    <location>
        <begin position="128"/>
        <end position="145"/>
    </location>
</feature>
<dbReference type="AlphaFoldDB" id="A0A5M6CF46"/>
<evidence type="ECO:0000313" key="3">
    <source>
        <dbReference type="Proteomes" id="UP000325141"/>
    </source>
</evidence>
<feature type="transmembrane region" description="Helical" evidence="1">
    <location>
        <begin position="343"/>
        <end position="364"/>
    </location>
</feature>
<gene>
    <name evidence="2" type="ORF">F0460_15170</name>
</gene>
<accession>A0A5M6CF46</accession>
<feature type="transmembrane region" description="Helical" evidence="1">
    <location>
        <begin position="15"/>
        <end position="37"/>
    </location>
</feature>
<name>A0A5M6CF46_9FLAO</name>
<evidence type="ECO:0008006" key="4">
    <source>
        <dbReference type="Google" id="ProtNLM"/>
    </source>
</evidence>
<dbReference type="EMBL" id="VWSG01000017">
    <property type="protein sequence ID" value="KAA5531729.1"/>
    <property type="molecule type" value="Genomic_DNA"/>
</dbReference>
<dbReference type="RefSeq" id="WP_150014753.1">
    <property type="nucleotide sequence ID" value="NZ_VWSG01000017.1"/>
</dbReference>